<dbReference type="OrthoDB" id="1945401at2"/>
<reference evidence="1 2" key="1">
    <citation type="submission" date="2018-03" db="EMBL/GenBank/DDBJ databases">
        <title>Genome sequence of Clostridium vincentii DSM 10228.</title>
        <authorList>
            <person name="Poehlein A."/>
            <person name="Daniel R."/>
        </authorList>
    </citation>
    <scope>NUCLEOTIDE SEQUENCE [LARGE SCALE GENOMIC DNA]</scope>
    <source>
        <strain evidence="1 2">DSM 10228</strain>
    </source>
</reference>
<comment type="caution">
    <text evidence="1">The sequence shown here is derived from an EMBL/GenBank/DDBJ whole genome shotgun (WGS) entry which is preliminary data.</text>
</comment>
<evidence type="ECO:0000313" key="2">
    <source>
        <dbReference type="Proteomes" id="UP000239471"/>
    </source>
</evidence>
<evidence type="ECO:0000313" key="1">
    <source>
        <dbReference type="EMBL" id="PRR79636.1"/>
    </source>
</evidence>
<accession>A0A2T0B6Y1</accession>
<dbReference type="Proteomes" id="UP000239471">
    <property type="component" value="Unassembled WGS sequence"/>
</dbReference>
<keyword evidence="2" id="KW-1185">Reference proteome</keyword>
<proteinExistence type="predicted"/>
<organism evidence="1 2">
    <name type="scientific">Clostridium vincentii</name>
    <dbReference type="NCBI Taxonomy" id="52704"/>
    <lineage>
        <taxon>Bacteria</taxon>
        <taxon>Bacillati</taxon>
        <taxon>Bacillota</taxon>
        <taxon>Clostridia</taxon>
        <taxon>Eubacteriales</taxon>
        <taxon>Clostridiaceae</taxon>
        <taxon>Clostridium</taxon>
    </lineage>
</organism>
<dbReference type="EMBL" id="PVXQ01000059">
    <property type="protein sequence ID" value="PRR79636.1"/>
    <property type="molecule type" value="Genomic_DNA"/>
</dbReference>
<protein>
    <submittedName>
        <fullName evidence="1">Uncharacterized protein</fullName>
    </submittedName>
</protein>
<sequence>MGKNYDSCSCDDTLGLCKKTRFYDDLKAQFCCPGDIDKEIVETFNDLEDEFCDLIGNVEKIEKLFCKLLKLLAKRGCITPEEAVLLKAIHDDIIALKFITSKTARDLKCLERIIL</sequence>
<gene>
    <name evidence="1" type="ORF">CLVI_32870</name>
</gene>
<dbReference type="AlphaFoldDB" id="A0A2T0B6Y1"/>
<dbReference type="RefSeq" id="WP_106061166.1">
    <property type="nucleotide sequence ID" value="NZ_PVXQ01000059.1"/>
</dbReference>
<name>A0A2T0B6Y1_9CLOT</name>